<comment type="caution">
    <text evidence="1">The sequence shown here is derived from an EMBL/GenBank/DDBJ whole genome shotgun (WGS) entry which is preliminary data.</text>
</comment>
<dbReference type="PANTHER" id="PTHR42678:SF11">
    <property type="entry name" value="AMIDASE FAMILY PROTEIN"/>
    <property type="match status" value="1"/>
</dbReference>
<organism evidence="1 2">
    <name type="scientific">Mesorhizobium album</name>
    <dbReference type="NCBI Taxonomy" id="3072314"/>
    <lineage>
        <taxon>Bacteria</taxon>
        <taxon>Pseudomonadati</taxon>
        <taxon>Pseudomonadota</taxon>
        <taxon>Alphaproteobacteria</taxon>
        <taxon>Hyphomicrobiales</taxon>
        <taxon>Phyllobacteriaceae</taxon>
        <taxon>Mesorhizobium</taxon>
    </lineage>
</organism>
<reference evidence="1 2" key="1">
    <citation type="submission" date="2023-08" db="EMBL/GenBank/DDBJ databases">
        <title>Implementing the SeqCode for naming new Mesorhizobium species isolated from Vachellia karroo root nodules.</title>
        <authorList>
            <person name="Van Lill M."/>
        </authorList>
    </citation>
    <scope>NUCLEOTIDE SEQUENCE [LARGE SCALE GENOMIC DNA]</scope>
    <source>
        <strain evidence="1 2">VK24D</strain>
    </source>
</reference>
<evidence type="ECO:0000313" key="1">
    <source>
        <dbReference type="EMBL" id="MDX8481650.1"/>
    </source>
</evidence>
<sequence>MCCPAIPTIEAGLKGLEQTRRVDFEDWLQANRLDAVVLPAVADVGPADADINEASAALAWRNGTWVANGNLVWRHLGIPTVTVPMGTMADIGMPVGLTFAGQAYDDVVLLALAGDYERATQRRTVPPRTPALADDVFAEGEGRAGRSADEQLMLTLTAETTHAGDTDEIAITLEVDAGGGEEPDAAVVKLHVNGEPVTMQAGGQRYTGRVTVPASTHQGFHSVWRGSYGSIVTAIVKLADGRSAGAYVATGGIG</sequence>
<dbReference type="InterPro" id="IPR036928">
    <property type="entry name" value="AS_sf"/>
</dbReference>
<dbReference type="Proteomes" id="UP001287059">
    <property type="component" value="Unassembled WGS sequence"/>
</dbReference>
<keyword evidence="2" id="KW-1185">Reference proteome</keyword>
<evidence type="ECO:0008006" key="3">
    <source>
        <dbReference type="Google" id="ProtNLM"/>
    </source>
</evidence>
<proteinExistence type="predicted"/>
<protein>
    <recommendedName>
        <fullName evidence="3">Amidase domain-containing protein</fullName>
    </recommendedName>
</protein>
<accession>A0ABU4Y3X9</accession>
<dbReference type="EMBL" id="JAVIIW010000035">
    <property type="protein sequence ID" value="MDX8481650.1"/>
    <property type="molecule type" value="Genomic_DNA"/>
</dbReference>
<gene>
    <name evidence="1" type="ORF">RFN28_24785</name>
</gene>
<dbReference type="PANTHER" id="PTHR42678">
    <property type="entry name" value="AMIDASE"/>
    <property type="match status" value="1"/>
</dbReference>
<name>A0ABU4Y3X9_9HYPH</name>
<dbReference type="Gene3D" id="3.90.1300.10">
    <property type="entry name" value="Amidase signature (AS) domain"/>
    <property type="match status" value="1"/>
</dbReference>
<dbReference type="SUPFAM" id="SSF75304">
    <property type="entry name" value="Amidase signature (AS) enzymes"/>
    <property type="match status" value="1"/>
</dbReference>
<evidence type="ECO:0000313" key="2">
    <source>
        <dbReference type="Proteomes" id="UP001287059"/>
    </source>
</evidence>
<dbReference type="RefSeq" id="WP_320289804.1">
    <property type="nucleotide sequence ID" value="NZ_JAVIIW010000035.1"/>
</dbReference>